<organism evidence="1 2">
    <name type="scientific">Conexibacter arvalis</name>
    <dbReference type="NCBI Taxonomy" id="912552"/>
    <lineage>
        <taxon>Bacteria</taxon>
        <taxon>Bacillati</taxon>
        <taxon>Actinomycetota</taxon>
        <taxon>Thermoleophilia</taxon>
        <taxon>Solirubrobacterales</taxon>
        <taxon>Conexibacteraceae</taxon>
        <taxon>Conexibacter</taxon>
    </lineage>
</organism>
<dbReference type="EMBL" id="JACHNU010000005">
    <property type="protein sequence ID" value="MBB4663849.1"/>
    <property type="molecule type" value="Genomic_DNA"/>
</dbReference>
<dbReference type="InterPro" id="IPR037175">
    <property type="entry name" value="KFase_sf"/>
</dbReference>
<accession>A0A840IGC3</accession>
<keyword evidence="2" id="KW-1185">Reference proteome</keyword>
<dbReference type="RefSeq" id="WP_221243141.1">
    <property type="nucleotide sequence ID" value="NZ_JACHNU010000005.1"/>
</dbReference>
<gene>
    <name evidence="1" type="ORF">BDZ31_003450</name>
</gene>
<dbReference type="InterPro" id="IPR007325">
    <property type="entry name" value="KFase/CYL"/>
</dbReference>
<dbReference type="Pfam" id="PF04199">
    <property type="entry name" value="Cyclase"/>
    <property type="match status" value="1"/>
</dbReference>
<dbReference type="GO" id="GO:0019441">
    <property type="term" value="P:L-tryptophan catabolic process to kynurenine"/>
    <property type="evidence" value="ECO:0007669"/>
    <property type="project" value="InterPro"/>
</dbReference>
<protein>
    <submittedName>
        <fullName evidence="1">Kynurenine formamidase</fullName>
    </submittedName>
</protein>
<name>A0A840IGC3_9ACTN</name>
<dbReference type="GO" id="GO:0004061">
    <property type="term" value="F:arylformamidase activity"/>
    <property type="evidence" value="ECO:0007669"/>
    <property type="project" value="InterPro"/>
</dbReference>
<dbReference type="PANTHER" id="PTHR34861:SF10">
    <property type="entry name" value="CYCLASE"/>
    <property type="match status" value="1"/>
</dbReference>
<proteinExistence type="predicted"/>
<dbReference type="Gene3D" id="3.50.30.50">
    <property type="entry name" value="Putative cyclase"/>
    <property type="match status" value="1"/>
</dbReference>
<evidence type="ECO:0000313" key="1">
    <source>
        <dbReference type="EMBL" id="MBB4663849.1"/>
    </source>
</evidence>
<sequence>MSLPVSLEALALPRRGVMYDLSSGWWPGMPLAEGHPPFQVLTYRSPAGQRNQGDVSFLQDNPLNFGWVSELLMCTMHTGTHIDALAHTTCGPDAAWHGGHSSHTELGDFGPMSKDASELPPMVARGVSLDIPGALGVEQLESGQPVGVEQLEAACARQRVEIRRGDVALIRTGTMLHWPDVERMPVGAGLDHDGALWLAERGIAAVGGDTAVVEAQPSGRRGDPQPVHRALIFERGIPIVEWVSQEELARDGVSEFLFVCLPLSIKGATGSLVRPLAIA</sequence>
<dbReference type="SUPFAM" id="SSF102198">
    <property type="entry name" value="Putative cyclase"/>
    <property type="match status" value="1"/>
</dbReference>
<evidence type="ECO:0000313" key="2">
    <source>
        <dbReference type="Proteomes" id="UP000585272"/>
    </source>
</evidence>
<dbReference type="Proteomes" id="UP000585272">
    <property type="component" value="Unassembled WGS sequence"/>
</dbReference>
<dbReference type="AlphaFoldDB" id="A0A840IGC3"/>
<reference evidence="1 2" key="1">
    <citation type="submission" date="2020-08" db="EMBL/GenBank/DDBJ databases">
        <title>Genomic Encyclopedia of Archaeal and Bacterial Type Strains, Phase II (KMG-II): from individual species to whole genera.</title>
        <authorList>
            <person name="Goeker M."/>
        </authorList>
    </citation>
    <scope>NUCLEOTIDE SEQUENCE [LARGE SCALE GENOMIC DNA]</scope>
    <source>
        <strain evidence="1 2">DSM 23288</strain>
    </source>
</reference>
<dbReference type="PANTHER" id="PTHR34861">
    <property type="match status" value="1"/>
</dbReference>
<comment type="caution">
    <text evidence="1">The sequence shown here is derived from an EMBL/GenBank/DDBJ whole genome shotgun (WGS) entry which is preliminary data.</text>
</comment>